<evidence type="ECO:0000256" key="5">
    <source>
        <dbReference type="RuleBase" id="RU362121"/>
    </source>
</evidence>
<keyword evidence="9" id="KW-1185">Reference proteome</keyword>
<comment type="caution">
    <text evidence="8">The sequence shown here is derived from an EMBL/GenBank/DDBJ whole genome shotgun (WGS) entry which is preliminary data.</text>
</comment>
<evidence type="ECO:0000313" key="8">
    <source>
        <dbReference type="EMBL" id="KAG8363231.1"/>
    </source>
</evidence>
<dbReference type="Pfam" id="PF00173">
    <property type="entry name" value="Cyt-b5"/>
    <property type="match status" value="1"/>
</dbReference>
<dbReference type="GO" id="GO:0046872">
    <property type="term" value="F:metal ion binding"/>
    <property type="evidence" value="ECO:0007669"/>
    <property type="project" value="UniProtKB-UniRule"/>
</dbReference>
<keyword evidence="5" id="KW-1133">Transmembrane helix</keyword>
<evidence type="ECO:0000256" key="3">
    <source>
        <dbReference type="ARBA" id="ARBA00023004"/>
    </source>
</evidence>
<reference evidence="8" key="1">
    <citation type="submission" date="2019-10" db="EMBL/GenBank/DDBJ databases">
        <authorList>
            <person name="Zhang R."/>
            <person name="Pan Y."/>
            <person name="Wang J."/>
            <person name="Ma R."/>
            <person name="Yu S."/>
        </authorList>
    </citation>
    <scope>NUCLEOTIDE SEQUENCE</scope>
    <source>
        <strain evidence="8">LA-IB0</strain>
        <tissue evidence="8">Leaf</tissue>
    </source>
</reference>
<dbReference type="InterPro" id="IPR036400">
    <property type="entry name" value="Cyt_B5-like_heme/steroid_sf"/>
</dbReference>
<evidence type="ECO:0000256" key="1">
    <source>
        <dbReference type="ARBA" id="ARBA00022617"/>
    </source>
</evidence>
<evidence type="ECO:0000313" key="9">
    <source>
        <dbReference type="Proteomes" id="UP000826271"/>
    </source>
</evidence>
<name>A0AAV6W130_9LAMI</name>
<gene>
    <name evidence="8" type="ORF">BUALT_Bualt19G0000600</name>
</gene>
<dbReference type="GO" id="GO:0020037">
    <property type="term" value="F:heme binding"/>
    <property type="evidence" value="ECO:0007669"/>
    <property type="project" value="UniProtKB-UniRule"/>
</dbReference>
<evidence type="ECO:0000259" key="7">
    <source>
        <dbReference type="PROSITE" id="PS50255"/>
    </source>
</evidence>
<keyword evidence="5" id="KW-0472">Membrane</keyword>
<dbReference type="InterPro" id="IPR050668">
    <property type="entry name" value="Cytochrome_b5"/>
</dbReference>
<dbReference type="AlphaFoldDB" id="A0AAV6W130"/>
<dbReference type="Gene3D" id="3.10.120.10">
    <property type="entry name" value="Cytochrome b5-like heme/steroid binding domain"/>
    <property type="match status" value="1"/>
</dbReference>
<feature type="transmembrane region" description="Helical" evidence="5">
    <location>
        <begin position="84"/>
        <end position="103"/>
    </location>
</feature>
<feature type="domain" description="Cytochrome b5 heme-binding" evidence="7">
    <location>
        <begin position="1"/>
        <end position="53"/>
    </location>
</feature>
<keyword evidence="2 5" id="KW-0479">Metal-binding</keyword>
<sequence>MVYDVTSFLEEHPGGDEVIIMASGKDATADFENVGHSSDAREKLKELYIGDIDESTLPVKQQFAPPPPPPAPKQHEESGNSSKVLLYILPLFIFGVAFLFRFYSKSE</sequence>
<dbReference type="PANTHER" id="PTHR19359:SF135">
    <property type="entry name" value="CYTOCHROME B5 ISOFORM E"/>
    <property type="match status" value="1"/>
</dbReference>
<dbReference type="Proteomes" id="UP000826271">
    <property type="component" value="Unassembled WGS sequence"/>
</dbReference>
<keyword evidence="1 5" id="KW-0349">Heme</keyword>
<protein>
    <recommendedName>
        <fullName evidence="7">Cytochrome b5 heme-binding domain-containing protein</fullName>
    </recommendedName>
</protein>
<organism evidence="8 9">
    <name type="scientific">Buddleja alternifolia</name>
    <dbReference type="NCBI Taxonomy" id="168488"/>
    <lineage>
        <taxon>Eukaryota</taxon>
        <taxon>Viridiplantae</taxon>
        <taxon>Streptophyta</taxon>
        <taxon>Embryophyta</taxon>
        <taxon>Tracheophyta</taxon>
        <taxon>Spermatophyta</taxon>
        <taxon>Magnoliopsida</taxon>
        <taxon>eudicotyledons</taxon>
        <taxon>Gunneridae</taxon>
        <taxon>Pentapetalae</taxon>
        <taxon>asterids</taxon>
        <taxon>lamiids</taxon>
        <taxon>Lamiales</taxon>
        <taxon>Scrophulariaceae</taxon>
        <taxon>Buddlejeae</taxon>
        <taxon>Buddleja</taxon>
    </lineage>
</organism>
<evidence type="ECO:0000256" key="2">
    <source>
        <dbReference type="ARBA" id="ARBA00022723"/>
    </source>
</evidence>
<dbReference type="InterPro" id="IPR001199">
    <property type="entry name" value="Cyt_B5-like_heme/steroid-bd"/>
</dbReference>
<dbReference type="SMART" id="SM01117">
    <property type="entry name" value="Cyt-b5"/>
    <property type="match status" value="1"/>
</dbReference>
<evidence type="ECO:0000256" key="6">
    <source>
        <dbReference type="SAM" id="MobiDB-lite"/>
    </source>
</evidence>
<dbReference type="GO" id="GO:0016020">
    <property type="term" value="C:membrane"/>
    <property type="evidence" value="ECO:0007669"/>
    <property type="project" value="TreeGrafter"/>
</dbReference>
<keyword evidence="5" id="KW-0812">Transmembrane</keyword>
<dbReference type="PROSITE" id="PS00191">
    <property type="entry name" value="CYTOCHROME_B5_1"/>
    <property type="match status" value="1"/>
</dbReference>
<evidence type="ECO:0000256" key="4">
    <source>
        <dbReference type="ARBA" id="ARBA00038168"/>
    </source>
</evidence>
<dbReference type="PRINTS" id="PR00363">
    <property type="entry name" value="CYTOCHROMEB5"/>
</dbReference>
<keyword evidence="3 5" id="KW-0408">Iron</keyword>
<accession>A0AAV6W130</accession>
<feature type="region of interest" description="Disordered" evidence="6">
    <location>
        <begin position="59"/>
        <end position="78"/>
    </location>
</feature>
<dbReference type="PROSITE" id="PS50255">
    <property type="entry name" value="CYTOCHROME_B5_2"/>
    <property type="match status" value="1"/>
</dbReference>
<proteinExistence type="inferred from homology"/>
<dbReference type="EMBL" id="WHWC01000019">
    <property type="protein sequence ID" value="KAG8363231.1"/>
    <property type="molecule type" value="Genomic_DNA"/>
</dbReference>
<comment type="similarity">
    <text evidence="4 5">Belongs to the cytochrome b5 family.</text>
</comment>
<dbReference type="InterPro" id="IPR018506">
    <property type="entry name" value="Cyt_B5_heme-BS"/>
</dbReference>
<dbReference type="PANTHER" id="PTHR19359">
    <property type="entry name" value="CYTOCHROME B5"/>
    <property type="match status" value="1"/>
</dbReference>
<dbReference type="SUPFAM" id="SSF55856">
    <property type="entry name" value="Cytochrome b5-like heme/steroid binding domain"/>
    <property type="match status" value="1"/>
</dbReference>